<dbReference type="GO" id="GO:0051301">
    <property type="term" value="P:cell division"/>
    <property type="evidence" value="ECO:0007669"/>
    <property type="project" value="UniProtKB-KW"/>
</dbReference>
<dbReference type="GO" id="GO:0004725">
    <property type="term" value="F:protein tyrosine phosphatase activity"/>
    <property type="evidence" value="ECO:0007669"/>
    <property type="project" value="UniProtKB-EC"/>
</dbReference>
<dbReference type="GO" id="GO:0010971">
    <property type="term" value="P:positive regulation of G2/M transition of mitotic cell cycle"/>
    <property type="evidence" value="ECO:0007669"/>
    <property type="project" value="TreeGrafter"/>
</dbReference>
<dbReference type="AlphaFoldDB" id="A0AAV2AHY4"/>
<gene>
    <name evidence="10" type="ORF">LARSCL_LOCUS12679</name>
</gene>
<evidence type="ECO:0000256" key="5">
    <source>
        <dbReference type="ARBA" id="ARBA00022801"/>
    </source>
</evidence>
<evidence type="ECO:0000256" key="1">
    <source>
        <dbReference type="ARBA" id="ARBA00011065"/>
    </source>
</evidence>
<keyword evidence="4" id="KW-0498">Mitosis</keyword>
<dbReference type="PANTHER" id="PTHR10828:SF17">
    <property type="entry name" value="PROTEIN-TYROSINE-PHOSPHATASE"/>
    <property type="match status" value="1"/>
</dbReference>
<feature type="domain" description="Rhodanese" evidence="9">
    <location>
        <begin position="184"/>
        <end position="293"/>
    </location>
</feature>
<dbReference type="InterPro" id="IPR000751">
    <property type="entry name" value="MPI_Phosphatase"/>
</dbReference>
<name>A0AAV2AHY4_9ARAC</name>
<evidence type="ECO:0000256" key="4">
    <source>
        <dbReference type="ARBA" id="ARBA00022776"/>
    </source>
</evidence>
<dbReference type="PANTHER" id="PTHR10828">
    <property type="entry name" value="M-PHASE INDUCER PHOSPHATASE DUAL SPECIFICITY PHOSPHATASE CDC25"/>
    <property type="match status" value="1"/>
</dbReference>
<dbReference type="GO" id="GO:0005634">
    <property type="term" value="C:nucleus"/>
    <property type="evidence" value="ECO:0007669"/>
    <property type="project" value="TreeGrafter"/>
</dbReference>
<evidence type="ECO:0000256" key="8">
    <source>
        <dbReference type="ARBA" id="ARBA00051722"/>
    </source>
</evidence>
<comment type="catalytic activity">
    <reaction evidence="8">
        <text>O-phospho-L-tyrosyl-[protein] + H2O = L-tyrosyl-[protein] + phosphate</text>
        <dbReference type="Rhea" id="RHEA:10684"/>
        <dbReference type="Rhea" id="RHEA-COMP:10136"/>
        <dbReference type="Rhea" id="RHEA-COMP:20101"/>
        <dbReference type="ChEBI" id="CHEBI:15377"/>
        <dbReference type="ChEBI" id="CHEBI:43474"/>
        <dbReference type="ChEBI" id="CHEBI:46858"/>
        <dbReference type="ChEBI" id="CHEBI:61978"/>
        <dbReference type="EC" id="3.1.3.48"/>
    </reaction>
</comment>
<dbReference type="Pfam" id="PF00581">
    <property type="entry name" value="Rhodanese"/>
    <property type="match status" value="1"/>
</dbReference>
<dbReference type="PROSITE" id="PS50206">
    <property type="entry name" value="RHODANESE_3"/>
    <property type="match status" value="1"/>
</dbReference>
<accession>A0AAV2AHY4</accession>
<reference evidence="10 11" key="1">
    <citation type="submission" date="2024-04" db="EMBL/GenBank/DDBJ databases">
        <authorList>
            <person name="Rising A."/>
            <person name="Reimegard J."/>
            <person name="Sonavane S."/>
            <person name="Akerstrom W."/>
            <person name="Nylinder S."/>
            <person name="Hedman E."/>
            <person name="Kallberg Y."/>
        </authorList>
    </citation>
    <scope>NUCLEOTIDE SEQUENCE [LARGE SCALE GENOMIC DNA]</scope>
</reference>
<evidence type="ECO:0000313" key="10">
    <source>
        <dbReference type="EMBL" id="CAL1283552.1"/>
    </source>
</evidence>
<dbReference type="SMART" id="SM00450">
    <property type="entry name" value="RHOD"/>
    <property type="match status" value="1"/>
</dbReference>
<dbReference type="GO" id="GO:0005737">
    <property type="term" value="C:cytoplasm"/>
    <property type="evidence" value="ECO:0007669"/>
    <property type="project" value="TreeGrafter"/>
</dbReference>
<keyword evidence="7" id="KW-0131">Cell cycle</keyword>
<evidence type="ECO:0000256" key="6">
    <source>
        <dbReference type="ARBA" id="ARBA00022912"/>
    </source>
</evidence>
<keyword evidence="6" id="KW-0904">Protein phosphatase</keyword>
<dbReference type="SUPFAM" id="SSF52821">
    <property type="entry name" value="Rhodanese/Cell cycle control phosphatase"/>
    <property type="match status" value="1"/>
</dbReference>
<dbReference type="EC" id="3.1.3.48" evidence="2"/>
<organism evidence="10 11">
    <name type="scientific">Larinioides sclopetarius</name>
    <dbReference type="NCBI Taxonomy" id="280406"/>
    <lineage>
        <taxon>Eukaryota</taxon>
        <taxon>Metazoa</taxon>
        <taxon>Ecdysozoa</taxon>
        <taxon>Arthropoda</taxon>
        <taxon>Chelicerata</taxon>
        <taxon>Arachnida</taxon>
        <taxon>Araneae</taxon>
        <taxon>Araneomorphae</taxon>
        <taxon>Entelegynae</taxon>
        <taxon>Araneoidea</taxon>
        <taxon>Araneidae</taxon>
        <taxon>Larinioides</taxon>
    </lineage>
</organism>
<evidence type="ECO:0000256" key="3">
    <source>
        <dbReference type="ARBA" id="ARBA00022618"/>
    </source>
</evidence>
<dbReference type="InterPro" id="IPR001763">
    <property type="entry name" value="Rhodanese-like_dom"/>
</dbReference>
<keyword evidence="5" id="KW-0378">Hydrolase</keyword>
<sequence length="329" mass="38082">MDRSHRNKENNPICKSKSINSFFRVQKRLFESNKLDYTSPISNSIRPSSPACEEDDSPYLYEIRKKQAALKFAAKGLAAHSHRAINETPLKRSSSSVKQRVCLSSSIMEISSDVIIDNSNDVVMESPKSSAVMKIVEKVMDTEEEDTLSGDFSQKCILPVIKGKHPELNTISAETVAWLLITDHDYDITIIDCRYPYEFSAGHIKNAINLYSKERVDKDFFNSDVTKEGAKSERLLIFYCEFSSERAPNMMRFIRKRDRSLNEDTYPFVYYPEMYLIDGGYKSFFASFKELCEPQNYKPMLDKENTKEFVYYKSLCKSSNFKLQKDEKR</sequence>
<evidence type="ECO:0000259" key="9">
    <source>
        <dbReference type="PROSITE" id="PS50206"/>
    </source>
</evidence>
<dbReference type="GO" id="GO:0110032">
    <property type="term" value="P:positive regulation of G2/MI transition of meiotic cell cycle"/>
    <property type="evidence" value="ECO:0007669"/>
    <property type="project" value="TreeGrafter"/>
</dbReference>
<protein>
    <recommendedName>
        <fullName evidence="2">protein-tyrosine-phosphatase</fullName>
        <ecNumber evidence="2">3.1.3.48</ecNumber>
    </recommendedName>
</protein>
<proteinExistence type="inferred from homology"/>
<dbReference type="InterPro" id="IPR036873">
    <property type="entry name" value="Rhodanese-like_dom_sf"/>
</dbReference>
<dbReference type="GO" id="GO:0000086">
    <property type="term" value="P:G2/M transition of mitotic cell cycle"/>
    <property type="evidence" value="ECO:0007669"/>
    <property type="project" value="TreeGrafter"/>
</dbReference>
<dbReference type="Proteomes" id="UP001497382">
    <property type="component" value="Unassembled WGS sequence"/>
</dbReference>
<dbReference type="Gene3D" id="3.40.250.10">
    <property type="entry name" value="Rhodanese-like domain"/>
    <property type="match status" value="1"/>
</dbReference>
<dbReference type="PRINTS" id="PR00716">
    <property type="entry name" value="MPIPHPHTASE"/>
</dbReference>
<keyword evidence="11" id="KW-1185">Reference proteome</keyword>
<keyword evidence="3" id="KW-0132">Cell division</keyword>
<dbReference type="FunFam" id="3.40.250.10:FF:000021">
    <property type="entry name" value="M-phase inducer phosphatase cdc-25.2"/>
    <property type="match status" value="1"/>
</dbReference>
<dbReference type="EMBL" id="CAXIEN010000169">
    <property type="protein sequence ID" value="CAL1283552.1"/>
    <property type="molecule type" value="Genomic_DNA"/>
</dbReference>
<comment type="caution">
    <text evidence="10">The sequence shown here is derived from an EMBL/GenBank/DDBJ whole genome shotgun (WGS) entry which is preliminary data.</text>
</comment>
<evidence type="ECO:0000256" key="7">
    <source>
        <dbReference type="ARBA" id="ARBA00023306"/>
    </source>
</evidence>
<evidence type="ECO:0000256" key="2">
    <source>
        <dbReference type="ARBA" id="ARBA00013064"/>
    </source>
</evidence>
<comment type="similarity">
    <text evidence="1">Belongs to the MPI phosphatase family.</text>
</comment>
<evidence type="ECO:0000313" key="11">
    <source>
        <dbReference type="Proteomes" id="UP001497382"/>
    </source>
</evidence>